<dbReference type="AlphaFoldDB" id="A0AAV7WF08"/>
<dbReference type="EMBL" id="JANPWB010000002">
    <property type="protein sequence ID" value="KAJ1211133.1"/>
    <property type="molecule type" value="Genomic_DNA"/>
</dbReference>
<gene>
    <name evidence="1" type="ORF">NDU88_006494</name>
</gene>
<proteinExistence type="predicted"/>
<evidence type="ECO:0000313" key="1">
    <source>
        <dbReference type="EMBL" id="KAJ1211133.1"/>
    </source>
</evidence>
<evidence type="ECO:0000313" key="2">
    <source>
        <dbReference type="Proteomes" id="UP001066276"/>
    </source>
</evidence>
<protein>
    <submittedName>
        <fullName evidence="1">Uncharacterized protein</fullName>
    </submittedName>
</protein>
<keyword evidence="2" id="KW-1185">Reference proteome</keyword>
<dbReference type="Proteomes" id="UP001066276">
    <property type="component" value="Chromosome 1_2"/>
</dbReference>
<name>A0AAV7WF08_PLEWA</name>
<sequence>MCIFKPCLARMMHVDEVSKWGKQYVKSEWAKERNAVKVADEMSVEDGLVMKADMFGTPVSLGLALAASAHERHLRCMITKQKNMDYV</sequence>
<organism evidence="1 2">
    <name type="scientific">Pleurodeles waltl</name>
    <name type="common">Iberian ribbed newt</name>
    <dbReference type="NCBI Taxonomy" id="8319"/>
    <lineage>
        <taxon>Eukaryota</taxon>
        <taxon>Metazoa</taxon>
        <taxon>Chordata</taxon>
        <taxon>Craniata</taxon>
        <taxon>Vertebrata</taxon>
        <taxon>Euteleostomi</taxon>
        <taxon>Amphibia</taxon>
        <taxon>Batrachia</taxon>
        <taxon>Caudata</taxon>
        <taxon>Salamandroidea</taxon>
        <taxon>Salamandridae</taxon>
        <taxon>Pleurodelinae</taxon>
        <taxon>Pleurodeles</taxon>
    </lineage>
</organism>
<reference evidence="1" key="1">
    <citation type="journal article" date="2022" name="bioRxiv">
        <title>Sequencing and chromosome-scale assembly of the giantPleurodeles waltlgenome.</title>
        <authorList>
            <person name="Brown T."/>
            <person name="Elewa A."/>
            <person name="Iarovenko S."/>
            <person name="Subramanian E."/>
            <person name="Araus A.J."/>
            <person name="Petzold A."/>
            <person name="Susuki M."/>
            <person name="Suzuki K.-i.T."/>
            <person name="Hayashi T."/>
            <person name="Toyoda A."/>
            <person name="Oliveira C."/>
            <person name="Osipova E."/>
            <person name="Leigh N.D."/>
            <person name="Simon A."/>
            <person name="Yun M.H."/>
        </authorList>
    </citation>
    <scope>NUCLEOTIDE SEQUENCE</scope>
    <source>
        <strain evidence="1">20211129_DDA</strain>
        <tissue evidence="1">Liver</tissue>
    </source>
</reference>
<accession>A0AAV7WF08</accession>
<comment type="caution">
    <text evidence="1">The sequence shown here is derived from an EMBL/GenBank/DDBJ whole genome shotgun (WGS) entry which is preliminary data.</text>
</comment>